<dbReference type="AlphaFoldDB" id="A0A8H7PK99"/>
<feature type="repeat" description="PPR" evidence="2">
    <location>
        <begin position="320"/>
        <end position="350"/>
    </location>
</feature>
<dbReference type="InterPro" id="IPR050872">
    <property type="entry name" value="PPR_P_subfamily"/>
</dbReference>
<evidence type="ECO:0000313" key="4">
    <source>
        <dbReference type="EMBL" id="KAG2174781.1"/>
    </source>
</evidence>
<evidence type="ECO:0000256" key="3">
    <source>
        <dbReference type="SAM" id="MobiDB-lite"/>
    </source>
</evidence>
<dbReference type="InterPro" id="IPR002885">
    <property type="entry name" value="PPR_rpt"/>
</dbReference>
<dbReference type="EMBL" id="JAEPQZ010000012">
    <property type="protein sequence ID" value="KAG2174781.1"/>
    <property type="molecule type" value="Genomic_DNA"/>
</dbReference>
<name>A0A8H7PK99_MORIS</name>
<evidence type="ECO:0000313" key="5">
    <source>
        <dbReference type="Proteomes" id="UP000654370"/>
    </source>
</evidence>
<proteinExistence type="inferred from homology"/>
<feature type="compositionally biased region" description="Basic and acidic residues" evidence="3">
    <location>
        <begin position="573"/>
        <end position="588"/>
    </location>
</feature>
<feature type="repeat" description="PPR" evidence="2">
    <location>
        <begin position="524"/>
        <end position="558"/>
    </location>
</feature>
<dbReference type="InterPro" id="IPR011990">
    <property type="entry name" value="TPR-like_helical_dom_sf"/>
</dbReference>
<dbReference type="PROSITE" id="PS51375">
    <property type="entry name" value="PPR"/>
    <property type="match status" value="5"/>
</dbReference>
<evidence type="ECO:0000256" key="2">
    <source>
        <dbReference type="PROSITE-ProRule" id="PRU00708"/>
    </source>
</evidence>
<keyword evidence="5" id="KW-1185">Reference proteome</keyword>
<feature type="region of interest" description="Disordered" evidence="3">
    <location>
        <begin position="569"/>
        <end position="588"/>
    </location>
</feature>
<feature type="compositionally biased region" description="Polar residues" evidence="3">
    <location>
        <begin position="96"/>
        <end position="105"/>
    </location>
</feature>
<evidence type="ECO:0000256" key="1">
    <source>
        <dbReference type="ARBA" id="ARBA00007626"/>
    </source>
</evidence>
<protein>
    <recommendedName>
        <fullName evidence="6">Pentacotripeptide-repeat region of PRORP domain-containing protein</fullName>
    </recommendedName>
</protein>
<dbReference type="Pfam" id="PF12854">
    <property type="entry name" value="PPR_1"/>
    <property type="match status" value="1"/>
</dbReference>
<dbReference type="Pfam" id="PF13041">
    <property type="entry name" value="PPR_2"/>
    <property type="match status" value="3"/>
</dbReference>
<feature type="repeat" description="PPR" evidence="2">
    <location>
        <begin position="215"/>
        <end position="249"/>
    </location>
</feature>
<dbReference type="PANTHER" id="PTHR46128:SF211">
    <property type="entry name" value="PENTACOTRIPEPTIDE-REPEAT REGION OF PRORP DOMAIN-CONTAINING PROTEIN"/>
    <property type="match status" value="1"/>
</dbReference>
<dbReference type="OrthoDB" id="185373at2759"/>
<reference evidence="4" key="1">
    <citation type="submission" date="2020-12" db="EMBL/GenBank/DDBJ databases">
        <title>Metabolic potential, ecology and presence of endohyphal bacteria is reflected in genomic diversity of Mucoromycotina.</title>
        <authorList>
            <person name="Muszewska A."/>
            <person name="Okrasinska A."/>
            <person name="Steczkiewicz K."/>
            <person name="Drgas O."/>
            <person name="Orlowska M."/>
            <person name="Perlinska-Lenart U."/>
            <person name="Aleksandrzak-Piekarczyk T."/>
            <person name="Szatraj K."/>
            <person name="Zielenkiewicz U."/>
            <person name="Pilsyk S."/>
            <person name="Malc E."/>
            <person name="Mieczkowski P."/>
            <person name="Kruszewska J.S."/>
            <person name="Biernat P."/>
            <person name="Pawlowska J."/>
        </authorList>
    </citation>
    <scope>NUCLEOTIDE SEQUENCE</scope>
    <source>
        <strain evidence="4">WA0000067209</strain>
    </source>
</reference>
<dbReference type="Proteomes" id="UP000654370">
    <property type="component" value="Unassembled WGS sequence"/>
</dbReference>
<dbReference type="Gene3D" id="1.25.40.10">
    <property type="entry name" value="Tetratricopeptide repeat domain"/>
    <property type="match status" value="2"/>
</dbReference>
<dbReference type="NCBIfam" id="TIGR00756">
    <property type="entry name" value="PPR"/>
    <property type="match status" value="5"/>
</dbReference>
<accession>A0A8H7PK99</accession>
<comment type="similarity">
    <text evidence="1">Belongs to the PPR family. P subfamily.</text>
</comment>
<dbReference type="SUPFAM" id="SSF81901">
    <property type="entry name" value="HCP-like"/>
    <property type="match status" value="1"/>
</dbReference>
<organism evidence="4 5">
    <name type="scientific">Mortierella isabellina</name>
    <name type="common">Filamentous fungus</name>
    <name type="synonym">Umbelopsis isabellina</name>
    <dbReference type="NCBI Taxonomy" id="91625"/>
    <lineage>
        <taxon>Eukaryota</taxon>
        <taxon>Fungi</taxon>
        <taxon>Fungi incertae sedis</taxon>
        <taxon>Mucoromycota</taxon>
        <taxon>Mucoromycotina</taxon>
        <taxon>Umbelopsidomycetes</taxon>
        <taxon>Umbelopsidales</taxon>
        <taxon>Umbelopsidaceae</taxon>
        <taxon>Umbelopsis</taxon>
    </lineage>
</organism>
<sequence>MPLRHAPLVDSVIIGVLRAIITRPGVPVPIAGGKSALLQPLSNTPHFVPARASRSLFGLKKPAHGPQLQSRLHSTQAAARSKQHTNIESHLAPASEASNSVQNRVEPSKLKKLQRNGYSRHQLRQRLGPSLYNKAKKSVLFQRFFEKGTVDKSPKPSDQVYFTRYKRPKELPSTTANVNRHVRQLVLFDGRINAATKFLREVEMRQKKDNTEGPDLKTYTMIVQGFGREGKMNSAVAWFRRMLARGIKPDVNVYTTLIDGFMRISDVDKAEKYFAEMMDSNIQPNLVTYNCMMYHATQQLDMATTEAIFARLMAAKLQPDSFTFAILINGYGRHNNVDEAWRLMQLMEKRYSTISPVIATTIMAMYRKHNDNAGVRKLYSDFFQASKDTPASEQKQTMEPTAHTHNVLLNAILAESDIGMVHNYYNHFLKTLVSAKHSARQSSKANDQSSLSNAYNFTTFMRSFLRHDDYTAVIGVYNDMLKHQVKPTIVTYGTLMLAHAFVPDPETCTRIHKELERTTALKPNVVTYTILLRAWAKVGNWDMVEQVYQEMRTRNIEPNKETLSVIRRLKTNPSEHGDPIQEGLRSEQ</sequence>
<feature type="compositionally biased region" description="Polar residues" evidence="3">
    <location>
        <begin position="76"/>
        <end position="88"/>
    </location>
</feature>
<dbReference type="PANTHER" id="PTHR46128">
    <property type="entry name" value="MITOCHONDRIAL GROUP I INTRON SPLICING FACTOR CCM1"/>
    <property type="match status" value="1"/>
</dbReference>
<feature type="repeat" description="PPR" evidence="2">
    <location>
        <begin position="453"/>
        <end position="487"/>
    </location>
</feature>
<gene>
    <name evidence="4" type="ORF">INT43_005843</name>
</gene>
<evidence type="ECO:0008006" key="6">
    <source>
        <dbReference type="Google" id="ProtNLM"/>
    </source>
</evidence>
<feature type="repeat" description="PPR" evidence="2">
    <location>
        <begin position="250"/>
        <end position="284"/>
    </location>
</feature>
<comment type="caution">
    <text evidence="4">The sequence shown here is derived from an EMBL/GenBank/DDBJ whole genome shotgun (WGS) entry which is preliminary data.</text>
</comment>
<feature type="region of interest" description="Disordered" evidence="3">
    <location>
        <begin position="76"/>
        <end position="106"/>
    </location>
</feature>